<feature type="region of interest" description="Disordered" evidence="1">
    <location>
        <begin position="146"/>
        <end position="263"/>
    </location>
</feature>
<evidence type="ECO:0000313" key="3">
    <source>
        <dbReference type="Proteomes" id="UP001153076"/>
    </source>
</evidence>
<dbReference type="InterPro" id="IPR007175">
    <property type="entry name" value="Rpr2/Snm1/Rpp21"/>
</dbReference>
<gene>
    <name evidence="2" type="ORF">Cgig2_029933</name>
</gene>
<comment type="caution">
    <text evidence="2">The sequence shown here is derived from an EMBL/GenBank/DDBJ whole genome shotgun (WGS) entry which is preliminary data.</text>
</comment>
<sequence>MGKRGGQKRESNAGVTSSSGLHTSLCLREAASGRKQSHNPKSLLKLKHLQNLAEWATKEASIPSLGAFFGCRFAEFGEALGIRADPSLFPCQSCETLLQPGFNCTVRIEKNQVKRRHRRGKAKAPTQNNVVYACNFCSHRNLKRGTPKGHMREICPKTNLPPKLKAGNPTAQSSDNGEKSNTEKAEAQEAFETPSPTTDNVIRSLTDSEATSAPKLLDSNRSKRKKAGSKGSTDQSLVGSGLADAKNDGVTNTSRKRRKSWSTLKEIARSEELERNQRLQKLPIPFRL</sequence>
<dbReference type="Proteomes" id="UP001153076">
    <property type="component" value="Unassembled WGS sequence"/>
</dbReference>
<dbReference type="EMBL" id="JAKOGI010001000">
    <property type="protein sequence ID" value="KAJ8428480.1"/>
    <property type="molecule type" value="Genomic_DNA"/>
</dbReference>
<reference evidence="2" key="1">
    <citation type="submission" date="2022-04" db="EMBL/GenBank/DDBJ databases">
        <title>Carnegiea gigantea Genome sequencing and assembly v2.</title>
        <authorList>
            <person name="Copetti D."/>
            <person name="Sanderson M.J."/>
            <person name="Burquez A."/>
            <person name="Wojciechowski M.F."/>
        </authorList>
    </citation>
    <scope>NUCLEOTIDE SEQUENCE</scope>
    <source>
        <strain evidence="2">SGP5-SGP5p</strain>
        <tissue evidence="2">Aerial part</tissue>
    </source>
</reference>
<keyword evidence="3" id="KW-1185">Reference proteome</keyword>
<dbReference type="OrthoDB" id="1937463at2759"/>
<feature type="compositionally biased region" description="Basic and acidic residues" evidence="1">
    <location>
        <begin position="176"/>
        <end position="187"/>
    </location>
</feature>
<dbReference type="Gene3D" id="6.20.50.20">
    <property type="match status" value="1"/>
</dbReference>
<evidence type="ECO:0000256" key="1">
    <source>
        <dbReference type="SAM" id="MobiDB-lite"/>
    </source>
</evidence>
<dbReference type="AlphaFoldDB" id="A0A9Q1JPA0"/>
<organism evidence="2 3">
    <name type="scientific">Carnegiea gigantea</name>
    <dbReference type="NCBI Taxonomy" id="171969"/>
    <lineage>
        <taxon>Eukaryota</taxon>
        <taxon>Viridiplantae</taxon>
        <taxon>Streptophyta</taxon>
        <taxon>Embryophyta</taxon>
        <taxon>Tracheophyta</taxon>
        <taxon>Spermatophyta</taxon>
        <taxon>Magnoliopsida</taxon>
        <taxon>eudicotyledons</taxon>
        <taxon>Gunneridae</taxon>
        <taxon>Pentapetalae</taxon>
        <taxon>Caryophyllales</taxon>
        <taxon>Cactineae</taxon>
        <taxon>Cactaceae</taxon>
        <taxon>Cactoideae</taxon>
        <taxon>Echinocereeae</taxon>
        <taxon>Carnegiea</taxon>
    </lineage>
</organism>
<feature type="region of interest" description="Disordered" evidence="1">
    <location>
        <begin position="1"/>
        <end position="20"/>
    </location>
</feature>
<name>A0A9Q1JPA0_9CARY</name>
<dbReference type="PANTHER" id="PTHR36072:SF2">
    <property type="entry name" value="OS01G0531000 PROTEIN"/>
    <property type="match status" value="1"/>
</dbReference>
<protein>
    <submittedName>
        <fullName evidence="2">Uncharacterized protein</fullName>
    </submittedName>
</protein>
<dbReference type="Pfam" id="PF04032">
    <property type="entry name" value="Rpr2"/>
    <property type="match status" value="1"/>
</dbReference>
<evidence type="ECO:0000313" key="2">
    <source>
        <dbReference type="EMBL" id="KAJ8428480.1"/>
    </source>
</evidence>
<dbReference type="GO" id="GO:0006396">
    <property type="term" value="P:RNA processing"/>
    <property type="evidence" value="ECO:0007669"/>
    <property type="project" value="InterPro"/>
</dbReference>
<feature type="compositionally biased region" description="Polar residues" evidence="1">
    <location>
        <begin position="194"/>
        <end position="211"/>
    </location>
</feature>
<dbReference type="PANTHER" id="PTHR36072">
    <property type="entry name" value="OS01G0541600 PROTEIN"/>
    <property type="match status" value="1"/>
</dbReference>
<proteinExistence type="predicted"/>
<accession>A0A9Q1JPA0</accession>